<keyword evidence="5" id="KW-1185">Reference proteome</keyword>
<sequence length="501" mass="54898">MKKNKKQNKVGKVFGIIFSILLVAATMYLLFNIIKLNVLPTKLLFLMTIVFVLLDLIFILLLCFSTKGVVSKIICIVFTIAISLGSCLGGYYISKTGGLLSNITNVAKHSRNTVSVIVKQSSDMKKKTDLAGHSVGTLANINTTGSKKILKELNKSGIQMEKREYGSLTEMLESFYNGEVDSIIISESSRRQITDVEAYADFDNNTRIVYQTHYKTENRDKANAVSNITNTPFNVLISGSDSRGGFDENGRSDVIIVATVNPKTGTILLTSVPRDFYVTTACDAGDGCMEGQLDKITHTGIHGTNTTKRTIEKLLGIEINYTFKVGFDTVTDIVDAVGGIDVNVEPGYACNNFLQLKGFSVHEGVNHLNGEQALAYARERYAYSEGDRQRTKNQQQVLMGVVDKITSPAIVTNYASIMDSMSNTFSTTMSNDEISSLIKYQLNSNPKWKMEQYMVNGTGDTLMCAELGDAAYVMVPDQSTVTTAKNKINAVLAGKSADNVE</sequence>
<dbReference type="InterPro" id="IPR050922">
    <property type="entry name" value="LytR/CpsA/Psr_CW_biosynth"/>
</dbReference>
<evidence type="ECO:0000256" key="2">
    <source>
        <dbReference type="SAM" id="Phobius"/>
    </source>
</evidence>
<evidence type="ECO:0000313" key="5">
    <source>
        <dbReference type="Proteomes" id="UP000649075"/>
    </source>
</evidence>
<dbReference type="PANTHER" id="PTHR33392">
    <property type="entry name" value="POLYISOPRENYL-TEICHOIC ACID--PEPTIDOGLYCAN TEICHOIC ACID TRANSFERASE TAGU"/>
    <property type="match status" value="1"/>
</dbReference>
<evidence type="ECO:0000259" key="3">
    <source>
        <dbReference type="Pfam" id="PF03816"/>
    </source>
</evidence>
<dbReference type="NCBIfam" id="TIGR00350">
    <property type="entry name" value="lytR_cpsA_psr"/>
    <property type="match status" value="1"/>
</dbReference>
<organism evidence="4 5">
    <name type="scientific">Holdemanella hominis</name>
    <dbReference type="NCBI Taxonomy" id="2764327"/>
    <lineage>
        <taxon>Bacteria</taxon>
        <taxon>Bacillati</taxon>
        <taxon>Bacillota</taxon>
        <taxon>Erysipelotrichia</taxon>
        <taxon>Erysipelotrichales</taxon>
        <taxon>Erysipelotrichaceae</taxon>
        <taxon>Holdemanella</taxon>
    </lineage>
</organism>
<reference evidence="4 5" key="1">
    <citation type="submission" date="2020-08" db="EMBL/GenBank/DDBJ databases">
        <authorList>
            <person name="Liu C."/>
            <person name="Sun Q."/>
        </authorList>
    </citation>
    <scope>NUCLEOTIDE SEQUENCE [LARGE SCALE GENOMIC DNA]</scope>
    <source>
        <strain evidence="4 5">L34</strain>
    </source>
</reference>
<evidence type="ECO:0000256" key="1">
    <source>
        <dbReference type="ARBA" id="ARBA00006068"/>
    </source>
</evidence>
<dbReference type="RefSeq" id="WP_186999535.1">
    <property type="nucleotide sequence ID" value="NZ_JACRWH010000050.1"/>
</dbReference>
<feature type="domain" description="Cell envelope-related transcriptional attenuator" evidence="3">
    <location>
        <begin position="251"/>
        <end position="406"/>
    </location>
</feature>
<name>A0ABR7KJU7_9FIRM</name>
<proteinExistence type="inferred from homology"/>
<accession>A0ABR7KJU7</accession>
<keyword evidence="2" id="KW-0812">Transmembrane</keyword>
<comment type="similarity">
    <text evidence="1">Belongs to the LytR/CpsA/Psr (LCP) family.</text>
</comment>
<feature type="transmembrane region" description="Helical" evidence="2">
    <location>
        <begin position="73"/>
        <end position="93"/>
    </location>
</feature>
<gene>
    <name evidence="4" type="ORF">H8911_09840</name>
</gene>
<dbReference type="SUPFAM" id="SSF53850">
    <property type="entry name" value="Periplasmic binding protein-like II"/>
    <property type="match status" value="1"/>
</dbReference>
<dbReference type="Pfam" id="PF03816">
    <property type="entry name" value="LytR_cpsA_psr"/>
    <property type="match status" value="1"/>
</dbReference>
<feature type="transmembrane region" description="Helical" evidence="2">
    <location>
        <begin position="43"/>
        <end position="64"/>
    </location>
</feature>
<dbReference type="PANTHER" id="PTHR33392:SF6">
    <property type="entry name" value="POLYISOPRENYL-TEICHOIC ACID--PEPTIDOGLYCAN TEICHOIC ACID TRANSFERASE TAGU"/>
    <property type="match status" value="1"/>
</dbReference>
<keyword evidence="2" id="KW-1133">Transmembrane helix</keyword>
<dbReference type="Gene3D" id="3.40.630.190">
    <property type="entry name" value="LCP protein"/>
    <property type="match status" value="1"/>
</dbReference>
<dbReference type="EMBL" id="JACRWH010000050">
    <property type="protein sequence ID" value="MBC6013011.1"/>
    <property type="molecule type" value="Genomic_DNA"/>
</dbReference>
<evidence type="ECO:0000313" key="4">
    <source>
        <dbReference type="EMBL" id="MBC6013011.1"/>
    </source>
</evidence>
<comment type="caution">
    <text evidence="4">The sequence shown here is derived from an EMBL/GenBank/DDBJ whole genome shotgun (WGS) entry which is preliminary data.</text>
</comment>
<dbReference type="Gene3D" id="3.40.190.10">
    <property type="entry name" value="Periplasmic binding protein-like II"/>
    <property type="match status" value="1"/>
</dbReference>
<dbReference type="InterPro" id="IPR004474">
    <property type="entry name" value="LytR_CpsA_psr"/>
</dbReference>
<feature type="transmembrane region" description="Helical" evidence="2">
    <location>
        <begin position="12"/>
        <end position="31"/>
    </location>
</feature>
<keyword evidence="2" id="KW-0472">Membrane</keyword>
<protein>
    <submittedName>
        <fullName evidence="4">LCP family protein</fullName>
    </submittedName>
</protein>
<dbReference type="Proteomes" id="UP000649075">
    <property type="component" value="Unassembled WGS sequence"/>
</dbReference>